<dbReference type="AlphaFoldDB" id="A0A0K0E620"/>
<keyword evidence="1" id="KW-1185">Reference proteome</keyword>
<dbReference type="WBParaSite" id="SSTP_0000495100.1">
    <property type="protein sequence ID" value="SSTP_0000495100.1"/>
    <property type="gene ID" value="SSTP_0000495100"/>
</dbReference>
<accession>A0A0K0E620</accession>
<evidence type="ECO:0000313" key="3">
    <source>
        <dbReference type="WBParaSite" id="TCONS_00012619.p1"/>
    </source>
</evidence>
<dbReference type="WBParaSite" id="TCONS_00012619.p1">
    <property type="protein sequence ID" value="TCONS_00012619.p1"/>
    <property type="gene ID" value="XLOC_008282"/>
</dbReference>
<organism evidence="2">
    <name type="scientific">Strongyloides stercoralis</name>
    <name type="common">Threadworm</name>
    <dbReference type="NCBI Taxonomy" id="6248"/>
    <lineage>
        <taxon>Eukaryota</taxon>
        <taxon>Metazoa</taxon>
        <taxon>Ecdysozoa</taxon>
        <taxon>Nematoda</taxon>
        <taxon>Chromadorea</taxon>
        <taxon>Rhabditida</taxon>
        <taxon>Tylenchina</taxon>
        <taxon>Panagrolaimomorpha</taxon>
        <taxon>Strongyloidoidea</taxon>
        <taxon>Strongyloididae</taxon>
        <taxon>Strongyloides</taxon>
    </lineage>
</organism>
<reference evidence="2" key="1">
    <citation type="submission" date="2015-08" db="UniProtKB">
        <authorList>
            <consortium name="WormBaseParasite"/>
        </authorList>
    </citation>
    <scope>IDENTIFICATION</scope>
</reference>
<protein>
    <submittedName>
        <fullName evidence="2 3">Uncharacterized protein</fullName>
    </submittedName>
</protein>
<evidence type="ECO:0000313" key="2">
    <source>
        <dbReference type="WBParaSite" id="SSTP_0000495100.1"/>
    </source>
</evidence>
<name>A0A0K0E620_STRER</name>
<proteinExistence type="predicted"/>
<dbReference type="Proteomes" id="UP000035681">
    <property type="component" value="Unplaced"/>
</dbReference>
<evidence type="ECO:0000313" key="1">
    <source>
        <dbReference type="Proteomes" id="UP000035681"/>
    </source>
</evidence>
<sequence length="160" mass="18546">MFYRFYRQQQREHLAAITNNPNSINLNSVFGSSNNNNIFLPFDSSNIGSNINYSKIFVHNYKRKSNPEVLGDTIRGRRKISRHHSSFKFQKQVPEIDEMIFTQSIRGEDYSPAVALFKTAGLIKCTAGIESTKVSFQHTQTGKKIYYFILFIYLNITFLD</sequence>